<feature type="domain" description="Xylose isomerase-like TIM barrel" evidence="1">
    <location>
        <begin position="22"/>
        <end position="232"/>
    </location>
</feature>
<dbReference type="OrthoDB" id="9801960at2"/>
<sequence>MRNYTIVDWFGYNLSPRERMNVIKSAGFTGVILLWTDQFDSDYKDFPRYAMEAGLFVENAHAPYIEANTLWEDNSIGHEYAKKLITCIEDCDTYEIPTLVMHPTNGKTPLPVSNTGIERLKRIIDRAESLNINIALENMESPQYLEFIFSKIQSNRLGFCFDSGHHNLYSPDLDLLSLYGTKLMALHLHDNNSKTDMHALPFSGNIDWNKLSDKLKSVDYKGAIAFETRNTGFEYVQSEDEFLSIAIAKAKDVLSY</sequence>
<dbReference type="InterPro" id="IPR013022">
    <property type="entry name" value="Xyl_isomerase-like_TIM-brl"/>
</dbReference>
<dbReference type="InterPro" id="IPR050312">
    <property type="entry name" value="IolE/XylAMocC-like"/>
</dbReference>
<dbReference type="AlphaFoldDB" id="H6LBT9"/>
<dbReference type="eggNOG" id="COG1082">
    <property type="taxonomic scope" value="Bacteria"/>
</dbReference>
<dbReference type="Pfam" id="PF01261">
    <property type="entry name" value="AP_endonuc_2"/>
    <property type="match status" value="1"/>
</dbReference>
<evidence type="ECO:0000259" key="1">
    <source>
        <dbReference type="Pfam" id="PF01261"/>
    </source>
</evidence>
<dbReference type="Proteomes" id="UP000007177">
    <property type="component" value="Chromosome"/>
</dbReference>
<dbReference type="RefSeq" id="WP_014355285.1">
    <property type="nucleotide sequence ID" value="NC_016894.1"/>
</dbReference>
<proteinExistence type="predicted"/>
<dbReference type="EMBL" id="CP002987">
    <property type="protein sequence ID" value="AFA47682.1"/>
    <property type="molecule type" value="Genomic_DNA"/>
</dbReference>
<organism evidence="2 3">
    <name type="scientific">Acetobacterium woodii (strain ATCC 29683 / DSM 1030 / JCM 2381 / KCTC 1655 / WB1)</name>
    <dbReference type="NCBI Taxonomy" id="931626"/>
    <lineage>
        <taxon>Bacteria</taxon>
        <taxon>Bacillati</taxon>
        <taxon>Bacillota</taxon>
        <taxon>Clostridia</taxon>
        <taxon>Eubacteriales</taxon>
        <taxon>Eubacteriaceae</taxon>
        <taxon>Acetobacterium</taxon>
    </lineage>
</organism>
<keyword evidence="3" id="KW-1185">Reference proteome</keyword>
<dbReference type="KEGG" id="awo:Awo_c08910"/>
<gene>
    <name evidence="2" type="ordered locus">Awo_c08910</name>
</gene>
<name>H6LBT9_ACEWD</name>
<dbReference type="Gene3D" id="3.20.20.150">
    <property type="entry name" value="Divalent-metal-dependent TIM barrel enzymes"/>
    <property type="match status" value="1"/>
</dbReference>
<accession>H6LBT9</accession>
<keyword evidence="2" id="KW-0413">Isomerase</keyword>
<dbReference type="STRING" id="931626.Awo_c08910"/>
<dbReference type="GO" id="GO:0016853">
    <property type="term" value="F:isomerase activity"/>
    <property type="evidence" value="ECO:0007669"/>
    <property type="project" value="UniProtKB-KW"/>
</dbReference>
<dbReference type="InterPro" id="IPR036237">
    <property type="entry name" value="Xyl_isomerase-like_sf"/>
</dbReference>
<evidence type="ECO:0000313" key="2">
    <source>
        <dbReference type="EMBL" id="AFA47682.1"/>
    </source>
</evidence>
<protein>
    <submittedName>
        <fullName evidence="2">Xylose isomerase domain protein TIM barrel</fullName>
    </submittedName>
</protein>
<dbReference type="HOGENOM" id="CLU_081792_0_0_9"/>
<evidence type="ECO:0000313" key="3">
    <source>
        <dbReference type="Proteomes" id="UP000007177"/>
    </source>
</evidence>
<reference evidence="3" key="1">
    <citation type="submission" date="2011-07" db="EMBL/GenBank/DDBJ databases">
        <title>Complete genome sequence of Acetobacterium woodii.</title>
        <authorList>
            <person name="Poehlein A."/>
            <person name="Schmidt S."/>
            <person name="Kaster A.-K."/>
            <person name="Goenrich M."/>
            <person name="Vollmers J."/>
            <person name="Thuermer A."/>
            <person name="Gottschalk G."/>
            <person name="Thauer R.K."/>
            <person name="Daniel R."/>
            <person name="Mueller V."/>
        </authorList>
    </citation>
    <scope>NUCLEOTIDE SEQUENCE [LARGE SCALE GENOMIC DNA]</scope>
    <source>
        <strain evidence="3">ATCC 29683 / DSM 1030 / JCM 2381 / KCTC 1655 / WB1</strain>
    </source>
</reference>
<reference evidence="2 3" key="2">
    <citation type="journal article" date="2012" name="PLoS ONE">
        <title>An ancient pathway combining carbon dioxide fixation with the generation and utilization of a sodium ion gradient for ATP synthesis.</title>
        <authorList>
            <person name="Poehlein A."/>
            <person name="Schmidt S."/>
            <person name="Kaster A.K."/>
            <person name="Goenrich M."/>
            <person name="Vollmers J."/>
            <person name="Thurmer A."/>
            <person name="Bertsch J."/>
            <person name="Schuchmann K."/>
            <person name="Voigt B."/>
            <person name="Hecker M."/>
            <person name="Daniel R."/>
            <person name="Thauer R.K."/>
            <person name="Gottschalk G."/>
            <person name="Muller V."/>
        </authorList>
    </citation>
    <scope>NUCLEOTIDE SEQUENCE [LARGE SCALE GENOMIC DNA]</scope>
    <source>
        <strain evidence="3">ATCC 29683 / DSM 1030 / JCM 2381 / KCTC 1655 / WB1</strain>
    </source>
</reference>
<dbReference type="PANTHER" id="PTHR12110">
    <property type="entry name" value="HYDROXYPYRUVATE ISOMERASE"/>
    <property type="match status" value="1"/>
</dbReference>
<dbReference type="SUPFAM" id="SSF51658">
    <property type="entry name" value="Xylose isomerase-like"/>
    <property type="match status" value="1"/>
</dbReference>
<dbReference type="PANTHER" id="PTHR12110:SF21">
    <property type="entry name" value="XYLOSE ISOMERASE-LIKE TIM BARREL DOMAIN-CONTAINING PROTEIN"/>
    <property type="match status" value="1"/>
</dbReference>